<dbReference type="PIRSF" id="PIRSF017082">
    <property type="entry name" value="YflP"/>
    <property type="match status" value="1"/>
</dbReference>
<reference evidence="2" key="1">
    <citation type="submission" date="2022-04" db="EMBL/GenBank/DDBJ databases">
        <title>Whole genome sequence of Sphaerotilus sp. FB-5.</title>
        <authorList>
            <person name="Takeda M."/>
            <person name="Narihara S."/>
            <person name="Akimoto M."/>
            <person name="Akimoto R."/>
            <person name="Nishiyashiki S."/>
            <person name="Murakami T."/>
        </authorList>
    </citation>
    <scope>NUCLEOTIDE SEQUENCE</scope>
    <source>
        <strain evidence="2">FB-5</strain>
    </source>
</reference>
<protein>
    <recommendedName>
        <fullName evidence="4">Tripartite tricarboxylate transporter substrate binding protein</fullName>
    </recommendedName>
</protein>
<dbReference type="Gene3D" id="3.40.190.150">
    <property type="entry name" value="Bordetella uptake gene, domain 1"/>
    <property type="match status" value="1"/>
</dbReference>
<dbReference type="RefSeq" id="WP_251969189.1">
    <property type="nucleotide sequence ID" value="NZ_AP025730.1"/>
</dbReference>
<comment type="similarity">
    <text evidence="1">Belongs to the UPF0065 (bug) family.</text>
</comment>
<evidence type="ECO:0000313" key="3">
    <source>
        <dbReference type="Proteomes" id="UP001057498"/>
    </source>
</evidence>
<organism evidence="2 3">
    <name type="scientific">Sphaerotilus microaerophilus</name>
    <dbReference type="NCBI Taxonomy" id="2914710"/>
    <lineage>
        <taxon>Bacteria</taxon>
        <taxon>Pseudomonadati</taxon>
        <taxon>Pseudomonadota</taxon>
        <taxon>Betaproteobacteria</taxon>
        <taxon>Burkholderiales</taxon>
        <taxon>Sphaerotilaceae</taxon>
        <taxon>Sphaerotilus</taxon>
    </lineage>
</organism>
<dbReference type="InterPro" id="IPR005064">
    <property type="entry name" value="BUG"/>
</dbReference>
<evidence type="ECO:0008006" key="4">
    <source>
        <dbReference type="Google" id="ProtNLM"/>
    </source>
</evidence>
<evidence type="ECO:0000256" key="1">
    <source>
        <dbReference type="ARBA" id="ARBA00006987"/>
    </source>
</evidence>
<gene>
    <name evidence="2" type="ORF">CATMQ487_28180</name>
</gene>
<evidence type="ECO:0000313" key="2">
    <source>
        <dbReference type="EMBL" id="BDI05848.1"/>
    </source>
</evidence>
<dbReference type="InterPro" id="IPR042100">
    <property type="entry name" value="Bug_dom1"/>
</dbReference>
<dbReference type="PANTHER" id="PTHR42928">
    <property type="entry name" value="TRICARBOXYLATE-BINDING PROTEIN"/>
    <property type="match status" value="1"/>
</dbReference>
<dbReference type="Gene3D" id="3.40.190.10">
    <property type="entry name" value="Periplasmic binding protein-like II"/>
    <property type="match status" value="1"/>
</dbReference>
<proteinExistence type="inferred from homology"/>
<dbReference type="EMBL" id="AP025730">
    <property type="protein sequence ID" value="BDI05848.1"/>
    <property type="molecule type" value="Genomic_DNA"/>
</dbReference>
<accession>A0ABN6PPC4</accession>
<dbReference type="Proteomes" id="UP001057498">
    <property type="component" value="Chromosome"/>
</dbReference>
<dbReference type="PANTHER" id="PTHR42928:SF5">
    <property type="entry name" value="BLR1237 PROTEIN"/>
    <property type="match status" value="1"/>
</dbReference>
<dbReference type="SUPFAM" id="SSF53850">
    <property type="entry name" value="Periplasmic binding protein-like II"/>
    <property type="match status" value="1"/>
</dbReference>
<dbReference type="Pfam" id="PF03401">
    <property type="entry name" value="TctC"/>
    <property type="match status" value="1"/>
</dbReference>
<keyword evidence="3" id="KW-1185">Reference proteome</keyword>
<name>A0ABN6PPC4_9BURK</name>
<sequence length="321" mass="33744">MRSTSLLFAAALSWGVGTGGHAVAQSWPSRPITVISAFPPANNDQIIRMVDGPFQAVFKQPLVIENRPGAGGNLGAEAVARATPDGHTLLVTVDTVATVNPRVYQNLKFKADVDLVPIIYLANSAQTLVCHPSVPVKSVAELGAHARSHDLSYASGGQGVPGHLAAEMFLAATGLRMTHIPYKGPTAALQDLMGGNVHCGFLATPTVMPHVKSGRLTGLAVTSARRSPIALELQTMSEAGVAGFEASFGQLLLAPRGTPAPVVAALNETFAAALAQDDVRARMLAMDLEFVPNTPEQAAARLRKEADKWARVVERLGLRAD</sequence>